<dbReference type="PROSITE" id="PS50886">
    <property type="entry name" value="TRBD"/>
    <property type="match status" value="1"/>
</dbReference>
<evidence type="ECO:0000256" key="3">
    <source>
        <dbReference type="ARBA" id="ARBA00022555"/>
    </source>
</evidence>
<dbReference type="EMBL" id="JACMSC010000011">
    <property type="protein sequence ID" value="KAG6500390.1"/>
    <property type="molecule type" value="Genomic_DNA"/>
</dbReference>
<feature type="region of interest" description="Disordered" evidence="9">
    <location>
        <begin position="106"/>
        <end position="126"/>
    </location>
</feature>
<dbReference type="FunFam" id="2.40.50.140:FF:000047">
    <property type="entry name" value="tyrosine--tRNA ligase, cytoplasmic isoform X2"/>
    <property type="match status" value="1"/>
</dbReference>
<keyword evidence="12" id="KW-1185">Reference proteome</keyword>
<dbReference type="InterPro" id="IPR002547">
    <property type="entry name" value="tRNA-bd_dom"/>
</dbReference>
<evidence type="ECO:0000256" key="8">
    <source>
        <dbReference type="PROSITE-ProRule" id="PRU00209"/>
    </source>
</evidence>
<dbReference type="GO" id="GO:0006412">
    <property type="term" value="P:translation"/>
    <property type="evidence" value="ECO:0007669"/>
    <property type="project" value="UniProtKB-KW"/>
</dbReference>
<dbReference type="Gene3D" id="3.30.40.10">
    <property type="entry name" value="Zinc/RING finger domain, C3HC4 (zinc finger)"/>
    <property type="match status" value="1"/>
</dbReference>
<evidence type="ECO:0000256" key="6">
    <source>
        <dbReference type="ARBA" id="ARBA00022884"/>
    </source>
</evidence>
<evidence type="ECO:0000256" key="2">
    <source>
        <dbReference type="ARBA" id="ARBA00022490"/>
    </source>
</evidence>
<evidence type="ECO:0000256" key="5">
    <source>
        <dbReference type="ARBA" id="ARBA00022833"/>
    </source>
</evidence>
<comment type="caution">
    <text evidence="11">The sequence shown here is derived from an EMBL/GenBank/DDBJ whole genome shotgun (WGS) entry which is preliminary data.</text>
</comment>
<dbReference type="AlphaFoldDB" id="A0A8J5G2N6"/>
<evidence type="ECO:0000256" key="4">
    <source>
        <dbReference type="ARBA" id="ARBA00022771"/>
    </source>
</evidence>
<gene>
    <name evidence="11" type="ORF">ZIOFF_040235</name>
</gene>
<dbReference type="PANTHER" id="PTHR11586">
    <property type="entry name" value="TRNA-AMINOACYLATION COFACTOR ARC1 FAMILY MEMBER"/>
    <property type="match status" value="1"/>
</dbReference>
<proteinExistence type="predicted"/>
<feature type="domain" description="TRNA-binding" evidence="10">
    <location>
        <begin position="130"/>
        <end position="233"/>
    </location>
</feature>
<keyword evidence="6 8" id="KW-0694">RNA-binding</keyword>
<evidence type="ECO:0000313" key="12">
    <source>
        <dbReference type="Proteomes" id="UP000734854"/>
    </source>
</evidence>
<protein>
    <recommendedName>
        <fullName evidence="10">tRNA-binding domain-containing protein</fullName>
    </recommendedName>
</protein>
<dbReference type="Gene3D" id="2.40.50.140">
    <property type="entry name" value="Nucleic acid-binding proteins"/>
    <property type="match status" value="1"/>
</dbReference>
<sequence length="290" mass="32314">MRCADCCAGRYDSFSLPNEYFCCSLLCPCLEAYLLLCYASSLSFEHYYECAVCDLGGNLLCCDSCPQTCYLECLSPPLKVDPIWGCGIRLNTESSRHEARGFDMTIGNSKKQHNKPSGSTKTKSAETEISVSRLDIPIGLIKKVQKHPDADSLYVEEIDVGEESPRTVVSGLVKYIPLEEMQNRKVCVLCNLKPATMRGIKSQAMVLAASNDDHTKVELVDPPSSAKVGERVTFPGYSVEPDSVLNAKSKVWEKLQVDLQSNKEWLPVIRMCLSQHLLVFVKFHLSQMEP</sequence>
<comment type="subcellular location">
    <subcellularLocation>
        <location evidence="1">Cytoplasm</location>
    </subcellularLocation>
</comment>
<dbReference type="SUPFAM" id="SSF57903">
    <property type="entry name" value="FYVE/PHD zinc finger"/>
    <property type="match status" value="1"/>
</dbReference>
<reference evidence="11 12" key="1">
    <citation type="submission" date="2020-08" db="EMBL/GenBank/DDBJ databases">
        <title>Plant Genome Project.</title>
        <authorList>
            <person name="Zhang R.-G."/>
        </authorList>
    </citation>
    <scope>NUCLEOTIDE SEQUENCE [LARGE SCALE GENOMIC DNA]</scope>
    <source>
        <tissue evidence="11">Rhizome</tissue>
    </source>
</reference>
<dbReference type="InterPro" id="IPR012340">
    <property type="entry name" value="NA-bd_OB-fold"/>
</dbReference>
<feature type="compositionally biased region" description="Polar residues" evidence="9">
    <location>
        <begin position="115"/>
        <end position="126"/>
    </location>
</feature>
<dbReference type="InterPro" id="IPR051270">
    <property type="entry name" value="Tyrosine-tRNA_ligase_regulator"/>
</dbReference>
<evidence type="ECO:0000256" key="7">
    <source>
        <dbReference type="ARBA" id="ARBA00022917"/>
    </source>
</evidence>
<keyword evidence="5" id="KW-0862">Zinc</keyword>
<dbReference type="PANTHER" id="PTHR11586:SF33">
    <property type="entry name" value="AMINOACYL TRNA SYNTHASE COMPLEX-INTERACTING MULTIFUNCTIONAL PROTEIN 1"/>
    <property type="match status" value="1"/>
</dbReference>
<accession>A0A8J5G2N6</accession>
<dbReference type="InterPro" id="IPR011011">
    <property type="entry name" value="Znf_FYVE_PHD"/>
</dbReference>
<evidence type="ECO:0000259" key="10">
    <source>
        <dbReference type="PROSITE" id="PS50886"/>
    </source>
</evidence>
<dbReference type="GO" id="GO:0000049">
    <property type="term" value="F:tRNA binding"/>
    <property type="evidence" value="ECO:0007669"/>
    <property type="project" value="UniProtKB-UniRule"/>
</dbReference>
<organism evidence="11 12">
    <name type="scientific">Zingiber officinale</name>
    <name type="common">Ginger</name>
    <name type="synonym">Amomum zingiber</name>
    <dbReference type="NCBI Taxonomy" id="94328"/>
    <lineage>
        <taxon>Eukaryota</taxon>
        <taxon>Viridiplantae</taxon>
        <taxon>Streptophyta</taxon>
        <taxon>Embryophyta</taxon>
        <taxon>Tracheophyta</taxon>
        <taxon>Spermatophyta</taxon>
        <taxon>Magnoliopsida</taxon>
        <taxon>Liliopsida</taxon>
        <taxon>Zingiberales</taxon>
        <taxon>Zingiberaceae</taxon>
        <taxon>Zingiber</taxon>
    </lineage>
</organism>
<evidence type="ECO:0000313" key="11">
    <source>
        <dbReference type="EMBL" id="KAG6500390.1"/>
    </source>
</evidence>
<keyword evidence="3 8" id="KW-0820">tRNA-binding</keyword>
<name>A0A8J5G2N6_ZINOF</name>
<dbReference type="Pfam" id="PF01588">
    <property type="entry name" value="tRNA_bind"/>
    <property type="match status" value="1"/>
</dbReference>
<evidence type="ECO:0000256" key="9">
    <source>
        <dbReference type="SAM" id="MobiDB-lite"/>
    </source>
</evidence>
<dbReference type="GO" id="GO:0005737">
    <property type="term" value="C:cytoplasm"/>
    <property type="evidence" value="ECO:0007669"/>
    <property type="project" value="UniProtKB-SubCell"/>
</dbReference>
<keyword evidence="4" id="KW-0479">Metal-binding</keyword>
<dbReference type="GO" id="GO:0008270">
    <property type="term" value="F:zinc ion binding"/>
    <property type="evidence" value="ECO:0007669"/>
    <property type="project" value="UniProtKB-KW"/>
</dbReference>
<dbReference type="CDD" id="cd02799">
    <property type="entry name" value="tRNA_bind_EMAP-II_like"/>
    <property type="match status" value="1"/>
</dbReference>
<keyword evidence="4" id="KW-0863">Zinc-finger</keyword>
<keyword evidence="7" id="KW-0648">Protein biosynthesis</keyword>
<dbReference type="Proteomes" id="UP000734854">
    <property type="component" value="Unassembled WGS sequence"/>
</dbReference>
<dbReference type="InterPro" id="IPR013083">
    <property type="entry name" value="Znf_RING/FYVE/PHD"/>
</dbReference>
<dbReference type="SUPFAM" id="SSF50249">
    <property type="entry name" value="Nucleic acid-binding proteins"/>
    <property type="match status" value="1"/>
</dbReference>
<evidence type="ECO:0000256" key="1">
    <source>
        <dbReference type="ARBA" id="ARBA00004496"/>
    </source>
</evidence>
<keyword evidence="2" id="KW-0963">Cytoplasm</keyword>